<protein>
    <submittedName>
        <fullName evidence="6">Substrate-binding domain-containing protein</fullName>
    </submittedName>
</protein>
<feature type="domain" description="Periplasmic binding protein" evidence="5">
    <location>
        <begin position="44"/>
        <end position="295"/>
    </location>
</feature>
<sequence>MKKMVGLATAAVLFLAGCGAATLEGENTTESGPVEEKETSELVVGVSISTLNNPFFVSLEQGITDLADEQGTKVKSVDAQDDTAKQTNDVDDLIQQGVDILLINPVDSAAITPAVESANAAGIPVITIDRSSDGGEVVTLVASDNVEGGEMAAEYIEKISGTDANTVQLEGVPGASATRERGEGFTNIAEESLTVLDSQTANFDRAEGLTVMENMLQSNPDIQAVFAQNDEMALGAIEAIQSAGKTGEIQVVGFDGTEDGIKAVEDGKLSATVAQQPEEMGKLAMQAAFDYFSGETIEEYIASPLELVTNEE</sequence>
<dbReference type="SUPFAM" id="SSF53822">
    <property type="entry name" value="Periplasmic binding protein-like I"/>
    <property type="match status" value="1"/>
</dbReference>
<evidence type="ECO:0000256" key="4">
    <source>
        <dbReference type="SAM" id="SignalP"/>
    </source>
</evidence>
<name>A0ABR7TD98_9LACT</name>
<dbReference type="PANTHER" id="PTHR46847">
    <property type="entry name" value="D-ALLOSE-BINDING PERIPLASMIC PROTEIN-RELATED"/>
    <property type="match status" value="1"/>
</dbReference>
<feature type="signal peptide" evidence="4">
    <location>
        <begin position="1"/>
        <end position="20"/>
    </location>
</feature>
<dbReference type="InterPro" id="IPR025997">
    <property type="entry name" value="SBP_2_dom"/>
</dbReference>
<gene>
    <name evidence="6" type="ORF">GLO26_09040</name>
</gene>
<dbReference type="Gene3D" id="3.40.50.2300">
    <property type="match status" value="2"/>
</dbReference>
<evidence type="ECO:0000256" key="1">
    <source>
        <dbReference type="ARBA" id="ARBA00004196"/>
    </source>
</evidence>
<dbReference type="PANTHER" id="PTHR46847:SF1">
    <property type="entry name" value="D-ALLOSE-BINDING PERIPLASMIC PROTEIN-RELATED"/>
    <property type="match status" value="1"/>
</dbReference>
<evidence type="ECO:0000313" key="7">
    <source>
        <dbReference type="Proteomes" id="UP000638836"/>
    </source>
</evidence>
<evidence type="ECO:0000256" key="2">
    <source>
        <dbReference type="ARBA" id="ARBA00007639"/>
    </source>
</evidence>
<feature type="chain" id="PRO_5045796465" evidence="4">
    <location>
        <begin position="21"/>
        <end position="312"/>
    </location>
</feature>
<dbReference type="InterPro" id="IPR028082">
    <property type="entry name" value="Peripla_BP_I"/>
</dbReference>
<comment type="similarity">
    <text evidence="2">Belongs to the bacterial solute-binding protein 2 family.</text>
</comment>
<dbReference type="EMBL" id="WNJQ01000008">
    <property type="protein sequence ID" value="MBC9825959.1"/>
    <property type="molecule type" value="Genomic_DNA"/>
</dbReference>
<organism evidence="6 7">
    <name type="scientific">Carnobacterium inhibens</name>
    <dbReference type="NCBI Taxonomy" id="147709"/>
    <lineage>
        <taxon>Bacteria</taxon>
        <taxon>Bacillati</taxon>
        <taxon>Bacillota</taxon>
        <taxon>Bacilli</taxon>
        <taxon>Lactobacillales</taxon>
        <taxon>Carnobacteriaceae</taxon>
        <taxon>Carnobacterium</taxon>
    </lineage>
</organism>
<evidence type="ECO:0000256" key="3">
    <source>
        <dbReference type="ARBA" id="ARBA00022729"/>
    </source>
</evidence>
<reference evidence="6 7" key="1">
    <citation type="journal article" date="2020" name="Microorganisms">
        <title>New Insight into Antimicrobial Compounds from Food and Marine-Sourced Carnobacterium Species through Phenotype and Genome Analyses.</title>
        <authorList>
            <person name="Begrem S."/>
            <person name="Ivaniuk F."/>
            <person name="Gigout-Chevalier F."/>
            <person name="Kolypczuk L."/>
            <person name="Bonnetot S."/>
            <person name="Leroi F."/>
            <person name="Grovel O."/>
            <person name="Delbarre-Ladrat C."/>
            <person name="Passerini D."/>
        </authorList>
    </citation>
    <scope>NUCLEOTIDE SEQUENCE [LARGE SCALE GENOMIC DNA]</scope>
    <source>
        <strain evidence="6 7">MIP2551</strain>
    </source>
</reference>
<evidence type="ECO:0000259" key="5">
    <source>
        <dbReference type="Pfam" id="PF13407"/>
    </source>
</evidence>
<dbReference type="Pfam" id="PF13407">
    <property type="entry name" value="Peripla_BP_4"/>
    <property type="match status" value="1"/>
</dbReference>
<proteinExistence type="inferred from homology"/>
<comment type="caution">
    <text evidence="6">The sequence shown here is derived from an EMBL/GenBank/DDBJ whole genome shotgun (WGS) entry which is preliminary data.</text>
</comment>
<accession>A0ABR7TD98</accession>
<keyword evidence="7" id="KW-1185">Reference proteome</keyword>
<dbReference type="Proteomes" id="UP000638836">
    <property type="component" value="Unassembled WGS sequence"/>
</dbReference>
<evidence type="ECO:0000313" key="6">
    <source>
        <dbReference type="EMBL" id="MBC9825959.1"/>
    </source>
</evidence>
<dbReference type="CDD" id="cd06323">
    <property type="entry name" value="PBP1_ribose_binding"/>
    <property type="match status" value="1"/>
</dbReference>
<dbReference type="RefSeq" id="WP_034536905.1">
    <property type="nucleotide sequence ID" value="NZ_JAMAYM010000001.1"/>
</dbReference>
<keyword evidence="3 4" id="KW-0732">Signal</keyword>
<dbReference type="PROSITE" id="PS51257">
    <property type="entry name" value="PROKAR_LIPOPROTEIN"/>
    <property type="match status" value="1"/>
</dbReference>
<comment type="subcellular location">
    <subcellularLocation>
        <location evidence="1">Cell envelope</location>
    </subcellularLocation>
</comment>